<keyword evidence="1" id="KW-0732">Signal</keyword>
<dbReference type="EMBL" id="RXOC01000006">
    <property type="protein sequence ID" value="RXF69816.1"/>
    <property type="molecule type" value="Genomic_DNA"/>
</dbReference>
<comment type="caution">
    <text evidence="3">The sequence shown here is derived from an EMBL/GenBank/DDBJ whole genome shotgun (WGS) entry which is preliminary data.</text>
</comment>
<evidence type="ECO:0000256" key="1">
    <source>
        <dbReference type="SAM" id="SignalP"/>
    </source>
</evidence>
<dbReference type="Proteomes" id="UP000290848">
    <property type="component" value="Unassembled WGS sequence"/>
</dbReference>
<name>A0A4Q0MAK7_9SPHI</name>
<dbReference type="RefSeq" id="WP_128769518.1">
    <property type="nucleotide sequence ID" value="NZ_RXOC01000006.1"/>
</dbReference>
<dbReference type="AlphaFoldDB" id="A0A4Q0MAK7"/>
<sequence>MKKIFYSILLLMGALNISSCLKENYNTSEGVPNSFASIYVVRDAYKNADVKLGPETLAGAYLTSGIVVSDASTHNLPTGYVAIQDKWRGLVRGIILALDENTASSLSVGDSVVVDLTGTVLSRSTGPLAITGLNSSDVTKISSGLPVENRPVSASQLIKNFNNYESTLVNLTADVTPFPVNEVFSGNKTIDDGTSNLLNLFTEANASFANEKIAPSATFVGIPYMAGETQQLRLRKVGDMVNPSGPIYAGFPEDFEFPAQSVKGSYNMNTTAVPNNSIDLRTGNWRLEQCILANTSGRDRIVSGTQAIRFQQNLTAATPCYLQMNYDLPNGATKVTVWYGCYYTDASSSFILEYSTNQGATWQQVGQKITDPQPTNVSSAPKQATFLMDIKVPVRFRIFKLGLGPTSIPTVYNGRLGIDDVAVYQGY</sequence>
<feature type="chain" id="PRO_5020620450" description="DUF5689 domain-containing protein" evidence="1">
    <location>
        <begin position="23"/>
        <end position="427"/>
    </location>
</feature>
<accession>A0A4Q0MAK7</accession>
<reference evidence="3 4" key="1">
    <citation type="submission" date="2018-12" db="EMBL/GenBank/DDBJ databases">
        <title>The Draft Genome Sequence of the Soil Bacterium Pedobacter tournemirensis R1.</title>
        <authorList>
            <person name="He J."/>
        </authorList>
    </citation>
    <scope>NUCLEOTIDE SEQUENCE [LARGE SCALE GENOMIC DNA]</scope>
    <source>
        <strain evidence="3 4">R1</strain>
    </source>
</reference>
<feature type="signal peptide" evidence="1">
    <location>
        <begin position="1"/>
        <end position="22"/>
    </location>
</feature>
<dbReference type="InterPro" id="IPR043744">
    <property type="entry name" value="DUF5689"/>
</dbReference>
<organism evidence="3 4">
    <name type="scientific">Arcticibacter tournemirensis</name>
    <dbReference type="NCBI Taxonomy" id="699437"/>
    <lineage>
        <taxon>Bacteria</taxon>
        <taxon>Pseudomonadati</taxon>
        <taxon>Bacteroidota</taxon>
        <taxon>Sphingobacteriia</taxon>
        <taxon>Sphingobacteriales</taxon>
        <taxon>Sphingobacteriaceae</taxon>
        <taxon>Arcticibacter</taxon>
    </lineage>
</organism>
<evidence type="ECO:0000313" key="3">
    <source>
        <dbReference type="EMBL" id="RXF69816.1"/>
    </source>
</evidence>
<feature type="domain" description="DUF5689" evidence="2">
    <location>
        <begin position="41"/>
        <end position="239"/>
    </location>
</feature>
<protein>
    <recommendedName>
        <fullName evidence="2">DUF5689 domain-containing protein</fullName>
    </recommendedName>
</protein>
<proteinExistence type="predicted"/>
<evidence type="ECO:0000313" key="4">
    <source>
        <dbReference type="Proteomes" id="UP000290848"/>
    </source>
</evidence>
<evidence type="ECO:0000259" key="2">
    <source>
        <dbReference type="Pfam" id="PF18942"/>
    </source>
</evidence>
<dbReference type="Pfam" id="PF18942">
    <property type="entry name" value="DUF5689"/>
    <property type="match status" value="1"/>
</dbReference>
<dbReference type="Gene3D" id="2.60.120.260">
    <property type="entry name" value="Galactose-binding domain-like"/>
    <property type="match status" value="1"/>
</dbReference>
<gene>
    <name evidence="3" type="ORF">EKH83_11245</name>
</gene>